<dbReference type="CDD" id="cd11318">
    <property type="entry name" value="AmyAc_bac_fung_AmyA"/>
    <property type="match status" value="1"/>
</dbReference>
<evidence type="ECO:0000313" key="8">
    <source>
        <dbReference type="EMBL" id="KAA8651585.1"/>
    </source>
</evidence>
<dbReference type="GO" id="GO:0005509">
    <property type="term" value="F:calcium ion binding"/>
    <property type="evidence" value="ECO:0007669"/>
    <property type="project" value="InterPro"/>
</dbReference>
<accession>A0A5M9MWV3</accession>
<dbReference type="InterPro" id="IPR013780">
    <property type="entry name" value="Glyco_hydro_b"/>
</dbReference>
<dbReference type="Pfam" id="PF00128">
    <property type="entry name" value="Alpha-amylase"/>
    <property type="match status" value="1"/>
</dbReference>
<dbReference type="InterPro" id="IPR013776">
    <property type="entry name" value="A-amylase_thermo"/>
</dbReference>
<comment type="caution">
    <text evidence="8">The sequence shown here is derived from an EMBL/GenBank/DDBJ whole genome shotgun (WGS) entry which is preliminary data.</text>
</comment>
<comment type="cofactor">
    <cofactor evidence="1">
        <name>Ca(2+)</name>
        <dbReference type="ChEBI" id="CHEBI:29108"/>
    </cofactor>
</comment>
<dbReference type="SUPFAM" id="SSF51011">
    <property type="entry name" value="Glycosyl hydrolase domain"/>
    <property type="match status" value="1"/>
</dbReference>
<dbReference type="SMART" id="SM00642">
    <property type="entry name" value="Aamy"/>
    <property type="match status" value="1"/>
</dbReference>
<evidence type="ECO:0000256" key="2">
    <source>
        <dbReference type="ARBA" id="ARBA00008061"/>
    </source>
</evidence>
<evidence type="ECO:0000256" key="6">
    <source>
        <dbReference type="ARBA" id="ARBA00023295"/>
    </source>
</evidence>
<gene>
    <name evidence="8" type="ORF">ATNIH1004_000475</name>
</gene>
<dbReference type="EMBL" id="QUQM01000002">
    <property type="protein sequence ID" value="KAA8651585.1"/>
    <property type="molecule type" value="Genomic_DNA"/>
</dbReference>
<dbReference type="GO" id="GO:0005975">
    <property type="term" value="P:carbohydrate metabolic process"/>
    <property type="evidence" value="ECO:0007669"/>
    <property type="project" value="InterPro"/>
</dbReference>
<dbReference type="SUPFAM" id="SSF51445">
    <property type="entry name" value="(Trans)glycosidases"/>
    <property type="match status" value="1"/>
</dbReference>
<dbReference type="PIRSF" id="PIRSF001021">
    <property type="entry name" value="Alph-amls_thrmst"/>
    <property type="match status" value="1"/>
</dbReference>
<evidence type="ECO:0000259" key="7">
    <source>
        <dbReference type="SMART" id="SM00642"/>
    </source>
</evidence>
<dbReference type="Gene3D" id="3.20.20.80">
    <property type="entry name" value="Glycosidases"/>
    <property type="match status" value="1"/>
</dbReference>
<protein>
    <recommendedName>
        <fullName evidence="7">Glycosyl hydrolase family 13 catalytic domain-containing protein</fullName>
    </recommendedName>
</protein>
<evidence type="ECO:0000256" key="3">
    <source>
        <dbReference type="ARBA" id="ARBA00022723"/>
    </source>
</evidence>
<keyword evidence="4" id="KW-0378">Hydrolase</keyword>
<dbReference type="OrthoDB" id="550577at2759"/>
<keyword evidence="6" id="KW-0326">Glycosidase</keyword>
<dbReference type="RefSeq" id="XP_033430946.1">
    <property type="nucleotide sequence ID" value="XM_033565189.1"/>
</dbReference>
<evidence type="ECO:0000256" key="1">
    <source>
        <dbReference type="ARBA" id="ARBA00001913"/>
    </source>
</evidence>
<dbReference type="AlphaFoldDB" id="A0A5M9MWV3"/>
<evidence type="ECO:0000256" key="5">
    <source>
        <dbReference type="ARBA" id="ARBA00023277"/>
    </source>
</evidence>
<dbReference type="NCBIfam" id="NF006969">
    <property type="entry name" value="PRK09441.1-2"/>
    <property type="match status" value="1"/>
</dbReference>
<evidence type="ECO:0000313" key="9">
    <source>
        <dbReference type="Proteomes" id="UP000324241"/>
    </source>
</evidence>
<dbReference type="VEuPathDB" id="FungiDB:EYZ11_002236"/>
<dbReference type="InterPro" id="IPR017853">
    <property type="entry name" value="GH"/>
</dbReference>
<comment type="similarity">
    <text evidence="2">Belongs to the glycosyl hydrolase 13 family.</text>
</comment>
<keyword evidence="5" id="KW-0119">Carbohydrate metabolism</keyword>
<reference evidence="8 9" key="1">
    <citation type="submission" date="2019-08" db="EMBL/GenBank/DDBJ databases">
        <title>The genome sequence of a newly discovered highly antifungal drug resistant Aspergillus species, Aspergillus tanneri NIH 1004.</title>
        <authorList>
            <person name="Mounaud S."/>
            <person name="Singh I."/>
            <person name="Joardar V."/>
            <person name="Pakala S."/>
            <person name="Pakala S."/>
            <person name="Venepally P."/>
            <person name="Chung J.K."/>
            <person name="Losada L."/>
            <person name="Nierman W.C."/>
        </authorList>
    </citation>
    <scope>NUCLEOTIDE SEQUENCE [LARGE SCALE GENOMIC DNA]</scope>
    <source>
        <strain evidence="8 9">NIH1004</strain>
    </source>
</reference>
<dbReference type="Gene3D" id="2.60.40.1180">
    <property type="entry name" value="Golgi alpha-mannosidase II"/>
    <property type="match status" value="1"/>
</dbReference>
<dbReference type="GeneID" id="54323177"/>
<keyword evidence="3" id="KW-0479">Metal-binding</keyword>
<organism evidence="8 9">
    <name type="scientific">Aspergillus tanneri</name>
    <dbReference type="NCBI Taxonomy" id="1220188"/>
    <lineage>
        <taxon>Eukaryota</taxon>
        <taxon>Fungi</taxon>
        <taxon>Dikarya</taxon>
        <taxon>Ascomycota</taxon>
        <taxon>Pezizomycotina</taxon>
        <taxon>Eurotiomycetes</taxon>
        <taxon>Eurotiomycetidae</taxon>
        <taxon>Eurotiales</taxon>
        <taxon>Aspergillaceae</taxon>
        <taxon>Aspergillus</taxon>
        <taxon>Aspergillus subgen. Circumdati</taxon>
    </lineage>
</organism>
<proteinExistence type="inferred from homology"/>
<sequence>MLDILRCFRPKKRQEQQKWRRIEQEAEHLEMLPSWDGPDNTLMMQAFEWHIPNDQGHWRRLKQALPDLKAIGIDNLWIPPGCKAMHPAGNGYDIYDLYDLGEFDQKGSRATKWGTKEELQSLAVCAQHHEIERNVEISPPKTVEGWVGFDFPGRGGLYSPMKYHSRHFSGVDWDQRRRKNAIYKIVGPNKDWANDVSKENGNYDYLMFADLDHSDPDVQKDILDWAIWIGSQLRLRGMRLDAVKHYSASFQARFIDHLREAFGPNYFIVGEYWKGEVEPLLEYLDITNHRISLFDAPLVERFSSVSRTRYGDLRGIFDGTLVKTQPAHAVTFVMNHDTQPGQSLEAPIAPFFKPLAYALILLREKGYPCVFYGDLYGIGADVEHPMTPSCLGRLPILTQARKLYAYGEQHDYFDRPNCVAGFVRYGNFHHPSGLACIMSNADASKKRMYVGRWHAKERWTDLLEWHTKTVVIDKTGYGVFPVAAMSVGVWVNSAAKGRECLHRHFNEKIYEQ</sequence>
<dbReference type="InterPro" id="IPR006047">
    <property type="entry name" value="GH13_cat_dom"/>
</dbReference>
<feature type="domain" description="Glycosyl hydrolase family 13 catalytic" evidence="7">
    <location>
        <begin position="41"/>
        <end position="401"/>
    </location>
</feature>
<dbReference type="PANTHER" id="PTHR43447">
    <property type="entry name" value="ALPHA-AMYLASE"/>
    <property type="match status" value="1"/>
</dbReference>
<dbReference type="GO" id="GO:0004553">
    <property type="term" value="F:hydrolase activity, hydrolyzing O-glycosyl compounds"/>
    <property type="evidence" value="ECO:0007669"/>
    <property type="project" value="InterPro"/>
</dbReference>
<name>A0A5M9MWV3_9EURO</name>
<dbReference type="Proteomes" id="UP000324241">
    <property type="component" value="Unassembled WGS sequence"/>
</dbReference>
<evidence type="ECO:0000256" key="4">
    <source>
        <dbReference type="ARBA" id="ARBA00022801"/>
    </source>
</evidence>